<sequence length="71" mass="7835">MSADPAEPDTFQDQFAETLDPEAPEADASEQQKDLSPQEDDPLTGHERGEATEGDAAEQARIVELDDEDYR</sequence>
<dbReference type="EMBL" id="CP029190">
    <property type="protein sequence ID" value="QES50023.1"/>
    <property type="molecule type" value="Genomic_DNA"/>
</dbReference>
<evidence type="ECO:0000313" key="3">
    <source>
        <dbReference type="Proteomes" id="UP000325211"/>
    </source>
</evidence>
<accession>A0A5P2D5M4</accession>
<protein>
    <recommendedName>
        <fullName evidence="4">DUF5709 domain-containing protein</fullName>
    </recommendedName>
</protein>
<feature type="compositionally biased region" description="Acidic residues" evidence="1">
    <location>
        <begin position="19"/>
        <end position="28"/>
    </location>
</feature>
<dbReference type="Proteomes" id="UP000325211">
    <property type="component" value="Chromosome"/>
</dbReference>
<feature type="region of interest" description="Disordered" evidence="1">
    <location>
        <begin position="1"/>
        <end position="71"/>
    </location>
</feature>
<name>A0A5P2D5M4_STRVZ</name>
<dbReference type="OrthoDB" id="3398488at2"/>
<proteinExistence type="predicted"/>
<reference evidence="2 3" key="1">
    <citation type="submission" date="2018-05" db="EMBL/GenBank/DDBJ databases">
        <title>Streptomyces venezuelae.</title>
        <authorList>
            <person name="Kim W."/>
            <person name="Lee N."/>
            <person name="Cho B.-K."/>
        </authorList>
    </citation>
    <scope>NUCLEOTIDE SEQUENCE [LARGE SCALE GENOMIC DNA]</scope>
    <source>
        <strain evidence="2 3">ATCC 21782</strain>
    </source>
</reference>
<gene>
    <name evidence="2" type="ORF">DEJ50_21555</name>
</gene>
<dbReference type="RefSeq" id="WP_150209591.1">
    <property type="nucleotide sequence ID" value="NZ_CP029190.1"/>
</dbReference>
<organism evidence="2 3">
    <name type="scientific">Streptomyces venezuelae</name>
    <dbReference type="NCBI Taxonomy" id="54571"/>
    <lineage>
        <taxon>Bacteria</taxon>
        <taxon>Bacillati</taxon>
        <taxon>Actinomycetota</taxon>
        <taxon>Actinomycetes</taxon>
        <taxon>Kitasatosporales</taxon>
        <taxon>Streptomycetaceae</taxon>
        <taxon>Streptomyces</taxon>
    </lineage>
</organism>
<evidence type="ECO:0000256" key="1">
    <source>
        <dbReference type="SAM" id="MobiDB-lite"/>
    </source>
</evidence>
<evidence type="ECO:0000313" key="2">
    <source>
        <dbReference type="EMBL" id="QES50023.1"/>
    </source>
</evidence>
<dbReference type="AlphaFoldDB" id="A0A5P2D5M4"/>
<evidence type="ECO:0008006" key="4">
    <source>
        <dbReference type="Google" id="ProtNLM"/>
    </source>
</evidence>